<dbReference type="InterPro" id="IPR003607">
    <property type="entry name" value="HD/PDEase_dom"/>
</dbReference>
<reference evidence="3 4" key="1">
    <citation type="submission" date="2024-10" db="EMBL/GenBank/DDBJ databases">
        <title>The Natural Products Discovery Center: Release of the First 8490 Sequenced Strains for Exploring Actinobacteria Biosynthetic Diversity.</title>
        <authorList>
            <person name="Kalkreuter E."/>
            <person name="Kautsar S.A."/>
            <person name="Yang D."/>
            <person name="Bader C.D."/>
            <person name="Teijaro C.N."/>
            <person name="Fluegel L."/>
            <person name="Davis C.M."/>
            <person name="Simpson J.R."/>
            <person name="Lauterbach L."/>
            <person name="Steele A.D."/>
            <person name="Gui C."/>
            <person name="Meng S."/>
            <person name="Li G."/>
            <person name="Viehrig K."/>
            <person name="Ye F."/>
            <person name="Su P."/>
            <person name="Kiefer A.F."/>
            <person name="Nichols A."/>
            <person name="Cepeda A.J."/>
            <person name="Yan W."/>
            <person name="Fan B."/>
            <person name="Jiang Y."/>
            <person name="Adhikari A."/>
            <person name="Zheng C.-J."/>
            <person name="Schuster L."/>
            <person name="Cowan T.M."/>
            <person name="Smanski M.J."/>
            <person name="Chevrette M.G."/>
            <person name="De Carvalho L.P.S."/>
            <person name="Shen B."/>
        </authorList>
    </citation>
    <scope>NUCLEOTIDE SEQUENCE [LARGE SCALE GENOMIC DNA]</scope>
    <source>
        <strain evidence="3 4">NPDC020602</strain>
    </source>
</reference>
<proteinExistence type="predicted"/>
<comment type="caution">
    <text evidence="3">The sequence shown here is derived from an EMBL/GenBank/DDBJ whole genome shotgun (WGS) entry which is preliminary data.</text>
</comment>
<feature type="transmembrane region" description="Helical" evidence="1">
    <location>
        <begin position="132"/>
        <end position="150"/>
    </location>
</feature>
<feature type="transmembrane region" description="Helical" evidence="1">
    <location>
        <begin position="12"/>
        <end position="35"/>
    </location>
</feature>
<keyword evidence="1" id="KW-0812">Transmembrane</keyword>
<evidence type="ECO:0000313" key="4">
    <source>
        <dbReference type="Proteomes" id="UP001611339"/>
    </source>
</evidence>
<dbReference type="EC" id="3.1.4.-" evidence="3"/>
<keyword evidence="1" id="KW-1133">Transmembrane helix</keyword>
<dbReference type="Proteomes" id="UP001611339">
    <property type="component" value="Unassembled WGS sequence"/>
</dbReference>
<dbReference type="CDD" id="cd00077">
    <property type="entry name" value="HDc"/>
    <property type="match status" value="1"/>
</dbReference>
<keyword evidence="1" id="KW-0472">Membrane</keyword>
<dbReference type="Pfam" id="PF01966">
    <property type="entry name" value="HD"/>
    <property type="match status" value="1"/>
</dbReference>
<feature type="transmembrane region" description="Helical" evidence="1">
    <location>
        <begin position="207"/>
        <end position="233"/>
    </location>
</feature>
<dbReference type="GO" id="GO:0016787">
    <property type="term" value="F:hydrolase activity"/>
    <property type="evidence" value="ECO:0007669"/>
    <property type="project" value="UniProtKB-KW"/>
</dbReference>
<dbReference type="PANTHER" id="PTHR45228">
    <property type="entry name" value="CYCLIC DI-GMP PHOSPHODIESTERASE TM_0186-RELATED"/>
    <property type="match status" value="1"/>
</dbReference>
<organism evidence="3 4">
    <name type="scientific">Streptomyces litmocidini</name>
    <dbReference type="NCBI Taxonomy" id="67318"/>
    <lineage>
        <taxon>Bacteria</taxon>
        <taxon>Bacillati</taxon>
        <taxon>Actinomycetota</taxon>
        <taxon>Actinomycetes</taxon>
        <taxon>Kitasatosporales</taxon>
        <taxon>Streptomycetaceae</taxon>
        <taxon>Streptomyces</taxon>
    </lineage>
</organism>
<feature type="domain" description="HD" evidence="2">
    <location>
        <begin position="278"/>
        <end position="382"/>
    </location>
</feature>
<protein>
    <submittedName>
        <fullName evidence="3">HD-GYP domain-containing protein</fullName>
        <ecNumber evidence="3">3.1.4.-</ecNumber>
    </submittedName>
</protein>
<gene>
    <name evidence="3" type="ORF">ACH407_05275</name>
</gene>
<evidence type="ECO:0000259" key="2">
    <source>
        <dbReference type="Pfam" id="PF01966"/>
    </source>
</evidence>
<dbReference type="SUPFAM" id="SSF109604">
    <property type="entry name" value="HD-domain/PDEase-like"/>
    <property type="match status" value="1"/>
</dbReference>
<dbReference type="PANTHER" id="PTHR45228:SF4">
    <property type="entry name" value="LIPOPROTEIN"/>
    <property type="match status" value="1"/>
</dbReference>
<sequence>MRPRPRPGAVTVGAVRGAALLLGLAAFGSTLWHGLDEPGNALAFGTLVALGELARWGAVPGTGAAGAAEEPRASEPAPLAAAGALAYALLGTSAGAPTTHGVPQTVAVVVAAGLAGIVPHIARGRGPGLDHLARRVLTVGFAALCFQPLYNAGAVTEHLGQGPAYALFLVLLLVLTALCDAVLAALLLRARTGFPYGPLLRDELRAFLGIGSAVCATGTVMALAVAAAGLWALPVLAVPLLLTQVSFRRYAAVRTVNRQTIASLARATEIAGCTPPGHARRVAALSAAVGRELGLSGAELAVLEHAALMHDIGQLSLVDPVAGGATALLPAEEQRRIALLGGEVVRRTGVPEAVAVVVERQADPYREQPLPARIVRAVNAYDDLTGPGTGEGAAAALGALERLRLGTARDYHPDVVECLARVLARGGAAGVTSAVPG</sequence>
<dbReference type="InterPro" id="IPR052020">
    <property type="entry name" value="Cyclic_di-GMP/3'3'-cGAMP_PDE"/>
</dbReference>
<dbReference type="Gene3D" id="1.10.3210.10">
    <property type="entry name" value="Hypothetical protein af1432"/>
    <property type="match status" value="1"/>
</dbReference>
<evidence type="ECO:0000256" key="1">
    <source>
        <dbReference type="SAM" id="Phobius"/>
    </source>
</evidence>
<feature type="transmembrane region" description="Helical" evidence="1">
    <location>
        <begin position="162"/>
        <end position="187"/>
    </location>
</feature>
<accession>A0ABW7U0M3</accession>
<dbReference type="InterPro" id="IPR006674">
    <property type="entry name" value="HD_domain"/>
</dbReference>
<dbReference type="RefSeq" id="WP_398707381.1">
    <property type="nucleotide sequence ID" value="NZ_JBIRUI010000002.1"/>
</dbReference>
<dbReference type="EMBL" id="JBIRUI010000002">
    <property type="protein sequence ID" value="MFI1712981.1"/>
    <property type="molecule type" value="Genomic_DNA"/>
</dbReference>
<keyword evidence="3" id="KW-0378">Hydrolase</keyword>
<keyword evidence="4" id="KW-1185">Reference proteome</keyword>
<name>A0ABW7U0M3_9ACTN</name>
<evidence type="ECO:0000313" key="3">
    <source>
        <dbReference type="EMBL" id="MFI1712981.1"/>
    </source>
</evidence>
<feature type="transmembrane region" description="Helical" evidence="1">
    <location>
        <begin position="102"/>
        <end position="120"/>
    </location>
</feature>